<keyword evidence="3" id="KW-1185">Reference proteome</keyword>
<reference evidence="2" key="1">
    <citation type="submission" date="2021-05" db="EMBL/GenBank/DDBJ databases">
        <authorList>
            <person name="Arsene-Ploetze F."/>
        </authorList>
    </citation>
    <scope>NUCLEOTIDE SEQUENCE</scope>
    <source>
        <strain evidence="2">DSM 42138</strain>
    </source>
</reference>
<evidence type="ECO:0000313" key="3">
    <source>
        <dbReference type="Proteomes" id="UP001152519"/>
    </source>
</evidence>
<evidence type="ECO:0000313" key="2">
    <source>
        <dbReference type="EMBL" id="CAG6395305.1"/>
    </source>
</evidence>
<dbReference type="Proteomes" id="UP001152519">
    <property type="component" value="Unassembled WGS sequence"/>
</dbReference>
<organism evidence="2 3">
    <name type="scientific">Actinacidiphila cocklensis</name>
    <dbReference type="NCBI Taxonomy" id="887465"/>
    <lineage>
        <taxon>Bacteria</taxon>
        <taxon>Bacillati</taxon>
        <taxon>Actinomycetota</taxon>
        <taxon>Actinomycetes</taxon>
        <taxon>Kitasatosporales</taxon>
        <taxon>Streptomycetaceae</taxon>
        <taxon>Actinacidiphila</taxon>
    </lineage>
</organism>
<gene>
    <name evidence="2" type="ORF">SCOCK_300114</name>
</gene>
<proteinExistence type="predicted"/>
<evidence type="ECO:0000256" key="1">
    <source>
        <dbReference type="SAM" id="MobiDB-lite"/>
    </source>
</evidence>
<protein>
    <submittedName>
        <fullName evidence="2">Uncharacterized protein</fullName>
    </submittedName>
</protein>
<name>A0A9W4DPL2_9ACTN</name>
<accession>A0A9W4DPL2</accession>
<dbReference type="EMBL" id="CAJSLV010000060">
    <property type="protein sequence ID" value="CAG6395305.1"/>
    <property type="molecule type" value="Genomic_DNA"/>
</dbReference>
<sequence>MIYRHPQGRTPLPRAPDMSLGHQGPGEENAYVRLPCRAGESADALTSACGSPTVIPAHI</sequence>
<dbReference type="AlphaFoldDB" id="A0A9W4DPL2"/>
<comment type="caution">
    <text evidence="2">The sequence shown here is derived from an EMBL/GenBank/DDBJ whole genome shotgun (WGS) entry which is preliminary data.</text>
</comment>
<feature type="region of interest" description="Disordered" evidence="1">
    <location>
        <begin position="1"/>
        <end position="28"/>
    </location>
</feature>